<dbReference type="AlphaFoldDB" id="A0A194VX40"/>
<organism evidence="2 3">
    <name type="scientific">Cytospora mali</name>
    <name type="common">Apple Valsa canker fungus</name>
    <name type="synonym">Valsa mali</name>
    <dbReference type="NCBI Taxonomy" id="578113"/>
    <lineage>
        <taxon>Eukaryota</taxon>
        <taxon>Fungi</taxon>
        <taxon>Dikarya</taxon>
        <taxon>Ascomycota</taxon>
        <taxon>Pezizomycotina</taxon>
        <taxon>Sordariomycetes</taxon>
        <taxon>Sordariomycetidae</taxon>
        <taxon>Diaporthales</taxon>
        <taxon>Cytosporaceae</taxon>
        <taxon>Cytospora</taxon>
    </lineage>
</organism>
<protein>
    <submittedName>
        <fullName evidence="2">Uncharacterized protein</fullName>
    </submittedName>
</protein>
<evidence type="ECO:0000256" key="1">
    <source>
        <dbReference type="SAM" id="Phobius"/>
    </source>
</evidence>
<dbReference type="EMBL" id="CM003101">
    <property type="protein sequence ID" value="KUI68806.1"/>
    <property type="molecule type" value="Genomic_DNA"/>
</dbReference>
<keyword evidence="1" id="KW-1133">Transmembrane helix</keyword>
<accession>A0A194VX40</accession>
<name>A0A194VX40_CYTMA</name>
<reference evidence="2" key="1">
    <citation type="submission" date="2014-12" db="EMBL/GenBank/DDBJ databases">
        <title>Genome Sequence of Valsa Canker Pathogens Uncovers a Specific Adaption of Colonization on Woody Bark.</title>
        <authorList>
            <person name="Yin Z."/>
            <person name="Liu H."/>
            <person name="Gao X."/>
            <person name="Li Z."/>
            <person name="Song N."/>
            <person name="Ke X."/>
            <person name="Dai Q."/>
            <person name="Wu Y."/>
            <person name="Sun Y."/>
            <person name="Xu J.-R."/>
            <person name="Kang Z.K."/>
            <person name="Wang L."/>
            <person name="Huang L."/>
        </authorList>
    </citation>
    <scope>NUCLEOTIDE SEQUENCE [LARGE SCALE GENOMIC DNA]</scope>
    <source>
        <strain evidence="2">03-8</strain>
    </source>
</reference>
<evidence type="ECO:0000313" key="2">
    <source>
        <dbReference type="EMBL" id="KUI68806.1"/>
    </source>
</evidence>
<feature type="transmembrane region" description="Helical" evidence="1">
    <location>
        <begin position="133"/>
        <end position="155"/>
    </location>
</feature>
<feature type="transmembrane region" description="Helical" evidence="1">
    <location>
        <begin position="74"/>
        <end position="102"/>
    </location>
</feature>
<evidence type="ECO:0000313" key="3">
    <source>
        <dbReference type="Proteomes" id="UP000078559"/>
    </source>
</evidence>
<dbReference type="Proteomes" id="UP000078559">
    <property type="component" value="Chromosome 4"/>
</dbReference>
<keyword evidence="3" id="KW-1185">Reference proteome</keyword>
<gene>
    <name evidence="2" type="ORF">VM1G_04402</name>
</gene>
<proteinExistence type="predicted"/>
<keyword evidence="1" id="KW-0472">Membrane</keyword>
<keyword evidence="1" id="KW-0812">Transmembrane</keyword>
<sequence>MLGSCVGANGWTDDALGKIGLGWDRWIPALLLLYHLASDSSKLFDYNGNMSRTTSPKSLPKRTEPKRASERANLAATATATAAAAAAAAVAVAVAVAAVAAAARCRQVGRAGIKLVLLVCWSRSAWRFVKLQVSCLTAAFIIIVIIIDSGIPWPIRVHWGM</sequence>